<name>A0A7W8YA51_9MICC</name>
<evidence type="ECO:0000313" key="3">
    <source>
        <dbReference type="Proteomes" id="UP000523863"/>
    </source>
</evidence>
<evidence type="ECO:0000256" key="1">
    <source>
        <dbReference type="SAM" id="Phobius"/>
    </source>
</evidence>
<dbReference type="Proteomes" id="UP000523863">
    <property type="component" value="Unassembled WGS sequence"/>
</dbReference>
<proteinExistence type="predicted"/>
<keyword evidence="1" id="KW-1133">Transmembrane helix</keyword>
<dbReference type="EMBL" id="JACHBL010000001">
    <property type="protein sequence ID" value="MBB5597765.1"/>
    <property type="molecule type" value="Genomic_DNA"/>
</dbReference>
<feature type="transmembrane region" description="Helical" evidence="1">
    <location>
        <begin position="135"/>
        <end position="155"/>
    </location>
</feature>
<keyword evidence="1" id="KW-0812">Transmembrane</keyword>
<comment type="caution">
    <text evidence="2">The sequence shown here is derived from an EMBL/GenBank/DDBJ whole genome shotgun (WGS) entry which is preliminary data.</text>
</comment>
<gene>
    <name evidence="2" type="ORF">BKA12_000845</name>
</gene>
<dbReference type="RefSeq" id="WP_183640920.1">
    <property type="nucleotide sequence ID" value="NZ_JACHBL010000001.1"/>
</dbReference>
<feature type="transmembrane region" description="Helical" evidence="1">
    <location>
        <begin position="66"/>
        <end position="86"/>
    </location>
</feature>
<accession>A0A7W8YA51</accession>
<evidence type="ECO:0000313" key="2">
    <source>
        <dbReference type="EMBL" id="MBB5597765.1"/>
    </source>
</evidence>
<dbReference type="AlphaFoldDB" id="A0A7W8YA51"/>
<sequence length="672" mass="71154">MIPVLGFALAVAAWPSGRPALEKVCELAHITALTDPNQRPDITLNMPHGDTSGALRIPAQRQQRRMWGTAWSLIILSTVGLGAVYIRPVDVADSLGVFGSLMFAFSLVALLIGATVIVHTFYAPPEVFWSKWFRLRESPIATLFGAFVVVALFAGSNTEVHGVRTFSESASPQSATIQRHTPQETIDAWWSRTEKCRVTLSDGVTRARPLVMVASKGGGIRAAYWTAIALQRMSETNPCALASIAVASGVSGGSMGLSISRFNGAGQANAVDEVRSMGQSSALSQATLGLLLRDPLYTATGVPALTGFGPSDGGWNITDIPEARWVDRAGLMELDWEKRSATSLSQDFWNPPTENREDKLSADLILNSTDAITGCRVLVSHINATEPQRSADEVATTTRGCSNSSAPLPFSIDFYRQFVQSPTQVLDRCNGTLTAATASMLSARFPYVTPSGVVGPCHSSPQAQLIDGGYAEVTGLGSIIDLGPELLEAAAQKSQVENGDPVIPIVIYLDNDRGGDLLPAPPNAISELMIPITGNSNAATSQVSAASLLQRAAHLVGFQSQNDDAAKVSETASALLQGSVIVVSQRSEPSVAAPLGWILSSASTKQMDKSLEQEVTRGCSVESNNVNGYPSLGYLVNLFGACPAGVPDGGAGSDTAIEIWPPSAFFVRKYPH</sequence>
<keyword evidence="3" id="KW-1185">Reference proteome</keyword>
<evidence type="ECO:0008006" key="4">
    <source>
        <dbReference type="Google" id="ProtNLM"/>
    </source>
</evidence>
<reference evidence="2 3" key="1">
    <citation type="submission" date="2020-08" db="EMBL/GenBank/DDBJ databases">
        <title>Sequencing the genomes of 1000 actinobacteria strains.</title>
        <authorList>
            <person name="Klenk H.-P."/>
        </authorList>
    </citation>
    <scope>NUCLEOTIDE SEQUENCE [LARGE SCALE GENOMIC DNA]</scope>
    <source>
        <strain evidence="2 3">DSM 23694</strain>
    </source>
</reference>
<keyword evidence="1" id="KW-0472">Membrane</keyword>
<dbReference type="InterPro" id="IPR016035">
    <property type="entry name" value="Acyl_Trfase/lysoPLipase"/>
</dbReference>
<protein>
    <recommendedName>
        <fullName evidence="4">PNPLA domain-containing protein</fullName>
    </recommendedName>
</protein>
<organism evidence="2 3">
    <name type="scientific">Neomicrococcus lactis</name>
    <dbReference type="NCBI Taxonomy" id="732241"/>
    <lineage>
        <taxon>Bacteria</taxon>
        <taxon>Bacillati</taxon>
        <taxon>Actinomycetota</taxon>
        <taxon>Actinomycetes</taxon>
        <taxon>Micrococcales</taxon>
        <taxon>Micrococcaceae</taxon>
        <taxon>Neomicrococcus</taxon>
    </lineage>
</organism>
<dbReference type="SUPFAM" id="SSF52151">
    <property type="entry name" value="FabD/lysophospholipase-like"/>
    <property type="match status" value="1"/>
</dbReference>
<feature type="transmembrane region" description="Helical" evidence="1">
    <location>
        <begin position="98"/>
        <end position="123"/>
    </location>
</feature>